<keyword evidence="3" id="KW-1185">Reference proteome</keyword>
<reference evidence="2 3" key="1">
    <citation type="submission" date="2020-04" db="EMBL/GenBank/DDBJ databases">
        <authorList>
            <person name="Zhang R."/>
            <person name="Schippers A."/>
        </authorList>
    </citation>
    <scope>NUCLEOTIDE SEQUENCE [LARGE SCALE GENOMIC DNA]</scope>
    <source>
        <strain evidence="2 3">DSM 109850</strain>
    </source>
</reference>
<dbReference type="InterPro" id="IPR054836">
    <property type="entry name" value="Tn5_transposase"/>
</dbReference>
<evidence type="ECO:0000313" key="2">
    <source>
        <dbReference type="EMBL" id="NMP25153.1"/>
    </source>
</evidence>
<dbReference type="EMBL" id="JABBVZ010000267">
    <property type="protein sequence ID" value="NMP25153.1"/>
    <property type="molecule type" value="Genomic_DNA"/>
</dbReference>
<sequence length="429" mass="49042">SVASAYQGDWAGLKAAYRFFDNPSVDPTALLASHREAMWARRTPHKWILIAQDTTTLNFTGHRATEGLGPIEYRWDRGLFVHSALAMTAEGVPLGIAAQKIWVRDLAEYGKSARRETLPIEQKESYRWLETARAATVRLPADSEAVIIGDRESDIYELFIMAIQERRHILVRASWNRHLYKHPTRQLWPAAEEAPVVGTSVIEVPRKPGQSVRTATLELRATTVTLMRPHGKRRAGMDPIPLQVVLAREVEAPNDIRPIEWLLLTTLPVDSATDAARLVRWYTYRWRIERFHYVLKTGGCHVERLQLSTLDRLTRAITLYSIIAWHILWLTYQVRLDPQHDCSGVFSPLEVAVLRRLVLHQRPRQGPRAAPPDQEPPLTLHDALHAIAKLGGFIGRRRDGDPGVKTLWRGYRQLQWILWGVDQSVLLRD</sequence>
<dbReference type="PANTHER" id="PTHR37319">
    <property type="entry name" value="TRANSPOSASE"/>
    <property type="match status" value="1"/>
</dbReference>
<dbReference type="InterPro" id="IPR012337">
    <property type="entry name" value="RNaseH-like_sf"/>
</dbReference>
<dbReference type="InterPro" id="IPR014737">
    <property type="entry name" value="Transposase_Tn5-like_C"/>
</dbReference>
<dbReference type="InterPro" id="IPR002559">
    <property type="entry name" value="Transposase_11"/>
</dbReference>
<accession>A0A7Y0L8V0</accession>
<feature type="domain" description="Transposase IS4-like" evidence="1">
    <location>
        <begin position="143"/>
        <end position="323"/>
    </location>
</feature>
<protein>
    <submittedName>
        <fullName evidence="2">IS4 family transposase</fullName>
    </submittedName>
</protein>
<dbReference type="Gene3D" id="1.10.740.10">
    <property type="entry name" value="Transferase Inhibitor Protein From Tn5, Chain"/>
    <property type="match status" value="1"/>
</dbReference>
<dbReference type="NCBIfam" id="NF033590">
    <property type="entry name" value="transpos_IS4_3"/>
    <property type="match status" value="1"/>
</dbReference>
<dbReference type="GO" id="GO:0006313">
    <property type="term" value="P:DNA transposition"/>
    <property type="evidence" value="ECO:0007669"/>
    <property type="project" value="InterPro"/>
</dbReference>
<dbReference type="Gene3D" id="3.90.350.10">
    <property type="entry name" value="Transposase Inhibitor Protein From Tn5, Chain A, domain 1"/>
    <property type="match status" value="1"/>
</dbReference>
<dbReference type="GO" id="GO:0003677">
    <property type="term" value="F:DNA binding"/>
    <property type="evidence" value="ECO:0007669"/>
    <property type="project" value="InterPro"/>
</dbReference>
<organism evidence="2 3">
    <name type="scientific">Sulfobacillus harzensis</name>
    <dbReference type="NCBI Taxonomy" id="2729629"/>
    <lineage>
        <taxon>Bacteria</taxon>
        <taxon>Bacillati</taxon>
        <taxon>Bacillota</taxon>
        <taxon>Clostridia</taxon>
        <taxon>Eubacteriales</taxon>
        <taxon>Clostridiales Family XVII. Incertae Sedis</taxon>
        <taxon>Sulfobacillus</taxon>
    </lineage>
</organism>
<name>A0A7Y0L8V0_9FIRM</name>
<gene>
    <name evidence="2" type="ORF">HIJ39_22925</name>
</gene>
<dbReference type="SUPFAM" id="SSF53098">
    <property type="entry name" value="Ribonuclease H-like"/>
    <property type="match status" value="1"/>
</dbReference>
<dbReference type="InterPro" id="IPR047768">
    <property type="entry name" value="Tn5p-like"/>
</dbReference>
<proteinExistence type="predicted"/>
<dbReference type="RefSeq" id="WP_169103342.1">
    <property type="nucleotide sequence ID" value="NZ_JABBVZ010000267.1"/>
</dbReference>
<comment type="caution">
    <text evidence="2">The sequence shown here is derived from an EMBL/GenBank/DDBJ whole genome shotgun (WGS) entry which is preliminary data.</text>
</comment>
<feature type="non-terminal residue" evidence="2">
    <location>
        <position position="1"/>
    </location>
</feature>
<dbReference type="Pfam" id="PF01609">
    <property type="entry name" value="DDE_Tnp_1"/>
    <property type="match status" value="1"/>
</dbReference>
<evidence type="ECO:0000313" key="3">
    <source>
        <dbReference type="Proteomes" id="UP000533476"/>
    </source>
</evidence>
<dbReference type="PANTHER" id="PTHR37319:SF1">
    <property type="entry name" value="TRANSPOSASE TN5 DIMERISATION DOMAIN-CONTAINING PROTEIN"/>
    <property type="match status" value="1"/>
</dbReference>
<evidence type="ECO:0000259" key="1">
    <source>
        <dbReference type="Pfam" id="PF01609"/>
    </source>
</evidence>
<dbReference type="GO" id="GO:0004803">
    <property type="term" value="F:transposase activity"/>
    <property type="evidence" value="ECO:0007669"/>
    <property type="project" value="InterPro"/>
</dbReference>
<dbReference type="Proteomes" id="UP000533476">
    <property type="component" value="Unassembled WGS sequence"/>
</dbReference>
<dbReference type="AlphaFoldDB" id="A0A7Y0L8V0"/>